<dbReference type="Gene3D" id="1.10.287.110">
    <property type="entry name" value="DnaJ domain"/>
    <property type="match status" value="1"/>
</dbReference>
<evidence type="ECO:0000256" key="1">
    <source>
        <dbReference type="SAM" id="Phobius"/>
    </source>
</evidence>
<gene>
    <name evidence="3" type="ORF">PSAL00342_LOCUS6438</name>
</gene>
<dbReference type="GO" id="GO:0051087">
    <property type="term" value="F:protein-folding chaperone binding"/>
    <property type="evidence" value="ECO:0007669"/>
    <property type="project" value="TreeGrafter"/>
</dbReference>
<keyword evidence="1" id="KW-0472">Membrane</keyword>
<keyword evidence="1" id="KW-1133">Transmembrane helix</keyword>
<keyword evidence="1" id="KW-0812">Transmembrane</keyword>
<dbReference type="InterPro" id="IPR036869">
    <property type="entry name" value="J_dom_sf"/>
</dbReference>
<organism evidence="3">
    <name type="scientific">Picocystis salinarum</name>
    <dbReference type="NCBI Taxonomy" id="88271"/>
    <lineage>
        <taxon>Eukaryota</taxon>
        <taxon>Viridiplantae</taxon>
        <taxon>Chlorophyta</taxon>
        <taxon>Picocystophyceae</taxon>
        <taxon>Picocystales</taxon>
        <taxon>Picocystaceae</taxon>
        <taxon>Picocystis</taxon>
    </lineage>
</organism>
<dbReference type="PANTHER" id="PTHR43948:SF10">
    <property type="entry name" value="MRJ, ISOFORM E"/>
    <property type="match status" value="1"/>
</dbReference>
<dbReference type="GO" id="GO:0045275">
    <property type="term" value="C:respiratory chain complex III"/>
    <property type="evidence" value="ECO:0007669"/>
    <property type="project" value="InterPro"/>
</dbReference>
<feature type="transmembrane region" description="Helical" evidence="1">
    <location>
        <begin position="159"/>
        <end position="179"/>
    </location>
</feature>
<dbReference type="GO" id="GO:0051082">
    <property type="term" value="F:unfolded protein binding"/>
    <property type="evidence" value="ECO:0007669"/>
    <property type="project" value="TreeGrafter"/>
</dbReference>
<dbReference type="CDD" id="cd06257">
    <property type="entry name" value="DnaJ"/>
    <property type="match status" value="1"/>
</dbReference>
<dbReference type="InterPro" id="IPR036656">
    <property type="entry name" value="QCR9_sf"/>
</dbReference>
<accession>A0A7S3UH21</accession>
<evidence type="ECO:0000313" key="3">
    <source>
        <dbReference type="EMBL" id="CAE0612539.1"/>
    </source>
</evidence>
<name>A0A7S3UH21_9CHLO</name>
<proteinExistence type="predicted"/>
<reference evidence="3" key="1">
    <citation type="submission" date="2021-01" db="EMBL/GenBank/DDBJ databases">
        <authorList>
            <person name="Corre E."/>
            <person name="Pelletier E."/>
            <person name="Niang G."/>
            <person name="Scheremetjew M."/>
            <person name="Finn R."/>
            <person name="Kale V."/>
            <person name="Holt S."/>
            <person name="Cochrane G."/>
            <person name="Meng A."/>
            <person name="Brown T."/>
            <person name="Cohen L."/>
        </authorList>
    </citation>
    <scope>NUCLEOTIDE SEQUENCE</scope>
    <source>
        <strain evidence="3">CCMP1897</strain>
    </source>
</reference>
<dbReference type="PROSITE" id="PS50076">
    <property type="entry name" value="DNAJ_2"/>
    <property type="match status" value="1"/>
</dbReference>
<dbReference type="GO" id="GO:0005634">
    <property type="term" value="C:nucleus"/>
    <property type="evidence" value="ECO:0007669"/>
    <property type="project" value="TreeGrafter"/>
</dbReference>
<evidence type="ECO:0000259" key="2">
    <source>
        <dbReference type="PROSITE" id="PS50076"/>
    </source>
</evidence>
<dbReference type="GO" id="GO:0044183">
    <property type="term" value="F:protein folding chaperone"/>
    <property type="evidence" value="ECO:0007669"/>
    <property type="project" value="TreeGrafter"/>
</dbReference>
<feature type="domain" description="J" evidence="2">
    <location>
        <begin position="44"/>
        <end position="114"/>
    </location>
</feature>
<dbReference type="SMART" id="SM00271">
    <property type="entry name" value="DnaJ"/>
    <property type="match status" value="1"/>
</dbReference>
<dbReference type="SUPFAM" id="SSF46565">
    <property type="entry name" value="Chaperone J-domain"/>
    <property type="match status" value="1"/>
</dbReference>
<protein>
    <recommendedName>
        <fullName evidence="2">J domain-containing protein</fullName>
    </recommendedName>
</protein>
<dbReference type="GO" id="GO:0005739">
    <property type="term" value="C:mitochondrion"/>
    <property type="evidence" value="ECO:0007669"/>
    <property type="project" value="GOC"/>
</dbReference>
<dbReference type="PRINTS" id="PR00625">
    <property type="entry name" value="JDOMAIN"/>
</dbReference>
<dbReference type="SUPFAM" id="SSF81514">
    <property type="entry name" value="Subunit X (non-heme 7 kDa protein) of cytochrome bc1 complex (Ubiquinol-cytochrome c reductase)"/>
    <property type="match status" value="1"/>
</dbReference>
<dbReference type="GO" id="GO:0006122">
    <property type="term" value="P:mitochondrial electron transport, ubiquinol to cytochrome c"/>
    <property type="evidence" value="ECO:0007669"/>
    <property type="project" value="InterPro"/>
</dbReference>
<dbReference type="InterPro" id="IPR001623">
    <property type="entry name" value="DnaJ_domain"/>
</dbReference>
<dbReference type="Gene3D" id="1.20.5.260">
    <property type="entry name" value="Cytochrome b-c1 complex subunit 9"/>
    <property type="match status" value="1"/>
</dbReference>
<dbReference type="AlphaFoldDB" id="A0A7S3UH21"/>
<dbReference type="PANTHER" id="PTHR43948">
    <property type="entry name" value="DNAJ HOMOLOG SUBFAMILY B"/>
    <property type="match status" value="1"/>
</dbReference>
<dbReference type="Pfam" id="PF00226">
    <property type="entry name" value="DnaJ"/>
    <property type="match status" value="1"/>
</dbReference>
<dbReference type="EMBL" id="HBIS01007108">
    <property type="protein sequence ID" value="CAE0612539.1"/>
    <property type="molecule type" value="Transcribed_RNA"/>
</dbReference>
<sequence length="212" mass="24419">MRPRRQSRPLYARTFHVDQVRACTNPGRPWRTCVPHTDAVGRMDYYSTLGVRRDASERQVKEAFRKLAVQWHPDKHNQADDRAKTHAATKFKELSEAYRVLADPKTRAAYDRGGRTYAHAGTSTYSNTHRTTRRTTYEATGRNRASWRHRFRHVDKVDALFHLALVGGAVFGFTVLGGASESLWEWWNDGKLFHHVEAKKHATSSHVSHPEK</sequence>